<reference evidence="1 2" key="1">
    <citation type="journal article" date="2024" name="G3 (Bethesda)">
        <title>Genome assembly of Hibiscus sabdariffa L. provides insights into metabolisms of medicinal natural products.</title>
        <authorList>
            <person name="Kim T."/>
        </authorList>
    </citation>
    <scope>NUCLEOTIDE SEQUENCE [LARGE SCALE GENOMIC DNA]</scope>
    <source>
        <strain evidence="1">TK-2024</strain>
        <tissue evidence="1">Old leaves</tissue>
    </source>
</reference>
<evidence type="ECO:0000313" key="1">
    <source>
        <dbReference type="EMBL" id="KAK8586943.1"/>
    </source>
</evidence>
<proteinExistence type="predicted"/>
<dbReference type="Proteomes" id="UP001472677">
    <property type="component" value="Unassembled WGS sequence"/>
</dbReference>
<gene>
    <name evidence="1" type="ORF">V6N12_021462</name>
</gene>
<accession>A0ABR2FS18</accession>
<protein>
    <submittedName>
        <fullName evidence="1">Uncharacterized protein</fullName>
    </submittedName>
</protein>
<evidence type="ECO:0000313" key="2">
    <source>
        <dbReference type="Proteomes" id="UP001472677"/>
    </source>
</evidence>
<name>A0ABR2FS18_9ROSI</name>
<dbReference type="EMBL" id="JBBPBM010000004">
    <property type="protein sequence ID" value="KAK8586943.1"/>
    <property type="molecule type" value="Genomic_DNA"/>
</dbReference>
<comment type="caution">
    <text evidence="1">The sequence shown here is derived from an EMBL/GenBank/DDBJ whole genome shotgun (WGS) entry which is preliminary data.</text>
</comment>
<organism evidence="1 2">
    <name type="scientific">Hibiscus sabdariffa</name>
    <name type="common">roselle</name>
    <dbReference type="NCBI Taxonomy" id="183260"/>
    <lineage>
        <taxon>Eukaryota</taxon>
        <taxon>Viridiplantae</taxon>
        <taxon>Streptophyta</taxon>
        <taxon>Embryophyta</taxon>
        <taxon>Tracheophyta</taxon>
        <taxon>Spermatophyta</taxon>
        <taxon>Magnoliopsida</taxon>
        <taxon>eudicotyledons</taxon>
        <taxon>Gunneridae</taxon>
        <taxon>Pentapetalae</taxon>
        <taxon>rosids</taxon>
        <taxon>malvids</taxon>
        <taxon>Malvales</taxon>
        <taxon>Malvaceae</taxon>
        <taxon>Malvoideae</taxon>
        <taxon>Hibiscus</taxon>
    </lineage>
</organism>
<sequence length="135" mass="15846">MCPIFTVATDVTEIFKVSQLFLKPDTRGCSKPYTISHEFDAGSKTRHRFPPGTTCVETMHRVAYTDTYWSLKQRYCNNILDLNPAFEVPRMEVERFFQARLVHGESDTNNQEIKSIWKQFRYFEVRVESLISVIL</sequence>
<keyword evidence="2" id="KW-1185">Reference proteome</keyword>